<feature type="signal peptide" evidence="2">
    <location>
        <begin position="1"/>
        <end position="19"/>
    </location>
</feature>
<feature type="domain" description="RlpA-like protein double-psi beta-barrel" evidence="3">
    <location>
        <begin position="21"/>
        <end position="111"/>
    </location>
</feature>
<keyword evidence="5" id="KW-1185">Reference proteome</keyword>
<proteinExistence type="predicted"/>
<feature type="chain" id="PRO_5043810495" evidence="2">
    <location>
        <begin position="20"/>
        <end position="113"/>
    </location>
</feature>
<dbReference type="Gene3D" id="2.40.40.10">
    <property type="entry name" value="RlpA-like domain"/>
    <property type="match status" value="1"/>
</dbReference>
<accession>A0AAW0DW62</accession>
<gene>
    <name evidence="4" type="ORF">R3P38DRAFT_2849543</name>
</gene>
<comment type="caution">
    <text evidence="4">The sequence shown here is derived from an EMBL/GenBank/DDBJ whole genome shotgun (WGS) entry which is preliminary data.</text>
</comment>
<name>A0AAW0DW62_9AGAR</name>
<evidence type="ECO:0000256" key="2">
    <source>
        <dbReference type="SAM" id="SignalP"/>
    </source>
</evidence>
<dbReference type="PANTHER" id="PTHR31836">
    <property type="match status" value="1"/>
</dbReference>
<keyword evidence="1 2" id="KW-0732">Signal</keyword>
<protein>
    <submittedName>
        <fullName evidence="4">Barwin-like endoglucanase</fullName>
    </submittedName>
</protein>
<dbReference type="Proteomes" id="UP001362999">
    <property type="component" value="Unassembled WGS sequence"/>
</dbReference>
<dbReference type="InterPro" id="IPR036908">
    <property type="entry name" value="RlpA-like_sf"/>
</dbReference>
<dbReference type="SUPFAM" id="SSF50685">
    <property type="entry name" value="Barwin-like endoglucanases"/>
    <property type="match status" value="1"/>
</dbReference>
<reference evidence="4 5" key="1">
    <citation type="journal article" date="2024" name="J Genomics">
        <title>Draft genome sequencing and assembly of Favolaschia claudopus CIRM-BRFM 2984 isolated from oak limbs.</title>
        <authorList>
            <person name="Navarro D."/>
            <person name="Drula E."/>
            <person name="Chaduli D."/>
            <person name="Cazenave R."/>
            <person name="Ahrendt S."/>
            <person name="Wang J."/>
            <person name="Lipzen A."/>
            <person name="Daum C."/>
            <person name="Barry K."/>
            <person name="Grigoriev I.V."/>
            <person name="Favel A."/>
            <person name="Rosso M.N."/>
            <person name="Martin F."/>
        </authorList>
    </citation>
    <scope>NUCLEOTIDE SEQUENCE [LARGE SCALE GENOMIC DNA]</scope>
    <source>
        <strain evidence="4 5">CIRM-BRFM 2984</strain>
    </source>
</reference>
<evidence type="ECO:0000256" key="1">
    <source>
        <dbReference type="ARBA" id="ARBA00022729"/>
    </source>
</evidence>
<dbReference type="AlphaFoldDB" id="A0AAW0DW62"/>
<sequence>MHFVKSTAAVAVFVATVVATKGKATYFEPNNGYGACGQRIQNSDHKVALSSAQYGNGEHCGKTFTVEHNGEGIVVEVADLCPGCDSNQIDLTSGAFKVLAPLDDGVVSVNYYL</sequence>
<dbReference type="EMBL" id="JAWWNJ010000005">
    <property type="protein sequence ID" value="KAK7055909.1"/>
    <property type="molecule type" value="Genomic_DNA"/>
</dbReference>
<dbReference type="Pfam" id="PF03330">
    <property type="entry name" value="DPBB_1"/>
    <property type="match status" value="1"/>
</dbReference>
<organism evidence="4 5">
    <name type="scientific">Favolaschia claudopus</name>
    <dbReference type="NCBI Taxonomy" id="2862362"/>
    <lineage>
        <taxon>Eukaryota</taxon>
        <taxon>Fungi</taxon>
        <taxon>Dikarya</taxon>
        <taxon>Basidiomycota</taxon>
        <taxon>Agaricomycotina</taxon>
        <taxon>Agaricomycetes</taxon>
        <taxon>Agaricomycetidae</taxon>
        <taxon>Agaricales</taxon>
        <taxon>Marasmiineae</taxon>
        <taxon>Mycenaceae</taxon>
        <taxon>Favolaschia</taxon>
    </lineage>
</organism>
<dbReference type="CDD" id="cd22191">
    <property type="entry name" value="DPBB_RlpA_EXP_N-like"/>
    <property type="match status" value="1"/>
</dbReference>
<evidence type="ECO:0000313" key="5">
    <source>
        <dbReference type="Proteomes" id="UP001362999"/>
    </source>
</evidence>
<dbReference type="InterPro" id="IPR009009">
    <property type="entry name" value="RlpA-like_DPBB"/>
</dbReference>
<dbReference type="PANTHER" id="PTHR31836:SF28">
    <property type="entry name" value="SRCR DOMAIN-CONTAINING PROTEIN-RELATED"/>
    <property type="match status" value="1"/>
</dbReference>
<dbReference type="InterPro" id="IPR051477">
    <property type="entry name" value="Expansin_CellWall"/>
</dbReference>
<evidence type="ECO:0000259" key="3">
    <source>
        <dbReference type="Pfam" id="PF03330"/>
    </source>
</evidence>
<evidence type="ECO:0000313" key="4">
    <source>
        <dbReference type="EMBL" id="KAK7055909.1"/>
    </source>
</evidence>